<dbReference type="PANTHER" id="PTHR39597">
    <property type="entry name" value="UBA DOMAIN-CONTAINING PROTEIN RUP1"/>
    <property type="match status" value="1"/>
</dbReference>
<feature type="compositionally biased region" description="Polar residues" evidence="1">
    <location>
        <begin position="773"/>
        <end position="786"/>
    </location>
</feature>
<feature type="compositionally biased region" description="Low complexity" evidence="1">
    <location>
        <begin position="161"/>
        <end position="179"/>
    </location>
</feature>
<feature type="region of interest" description="Disordered" evidence="1">
    <location>
        <begin position="60"/>
        <end position="85"/>
    </location>
</feature>
<dbReference type="PANTHER" id="PTHR39597:SF1">
    <property type="entry name" value="UBA DOMAIN-CONTAINING PROTEIN RUP1"/>
    <property type="match status" value="1"/>
</dbReference>
<dbReference type="PROSITE" id="PS50330">
    <property type="entry name" value="UIM"/>
    <property type="match status" value="1"/>
</dbReference>
<dbReference type="Proteomes" id="UP000078237">
    <property type="component" value="Unassembled WGS sequence"/>
</dbReference>
<dbReference type="InterPro" id="IPR055335">
    <property type="entry name" value="Ucp6/RUP1"/>
</dbReference>
<organism evidence="2 3">
    <name type="scientific">Madurella mycetomatis</name>
    <dbReference type="NCBI Taxonomy" id="100816"/>
    <lineage>
        <taxon>Eukaryota</taxon>
        <taxon>Fungi</taxon>
        <taxon>Dikarya</taxon>
        <taxon>Ascomycota</taxon>
        <taxon>Pezizomycotina</taxon>
        <taxon>Sordariomycetes</taxon>
        <taxon>Sordariomycetidae</taxon>
        <taxon>Sordariales</taxon>
        <taxon>Sordariales incertae sedis</taxon>
        <taxon>Madurella</taxon>
    </lineage>
</organism>
<evidence type="ECO:0008006" key="4">
    <source>
        <dbReference type="Google" id="ProtNLM"/>
    </source>
</evidence>
<dbReference type="GO" id="GO:0016579">
    <property type="term" value="P:protein deubiquitination"/>
    <property type="evidence" value="ECO:0007669"/>
    <property type="project" value="TreeGrafter"/>
</dbReference>
<dbReference type="GO" id="GO:0005634">
    <property type="term" value="C:nucleus"/>
    <property type="evidence" value="ECO:0007669"/>
    <property type="project" value="TreeGrafter"/>
</dbReference>
<evidence type="ECO:0000313" key="3">
    <source>
        <dbReference type="Proteomes" id="UP000078237"/>
    </source>
</evidence>
<dbReference type="InterPro" id="IPR003903">
    <property type="entry name" value="UIM_dom"/>
</dbReference>
<accession>A0A175W4U4</accession>
<evidence type="ECO:0000256" key="1">
    <source>
        <dbReference type="SAM" id="MobiDB-lite"/>
    </source>
</evidence>
<reference evidence="2 3" key="1">
    <citation type="journal article" date="2016" name="Genome Announc.">
        <title>Genome Sequence of Madurella mycetomatis mm55, Isolated from a Human Mycetoma Case in Sudan.</title>
        <authorList>
            <person name="Smit S."/>
            <person name="Derks M.F."/>
            <person name="Bervoets S."/>
            <person name="Fahal A."/>
            <person name="van Leeuwen W."/>
            <person name="van Belkum A."/>
            <person name="van de Sande W.W."/>
        </authorList>
    </citation>
    <scope>NUCLEOTIDE SEQUENCE [LARGE SCALE GENOMIC DNA]</scope>
    <source>
        <strain evidence="3">mm55</strain>
    </source>
</reference>
<comment type="caution">
    <text evidence="2">The sequence shown here is derived from an EMBL/GenBank/DDBJ whole genome shotgun (WGS) entry which is preliminary data.</text>
</comment>
<dbReference type="GO" id="GO:0005829">
    <property type="term" value="C:cytosol"/>
    <property type="evidence" value="ECO:0007669"/>
    <property type="project" value="TreeGrafter"/>
</dbReference>
<keyword evidence="3" id="KW-1185">Reference proteome</keyword>
<feature type="compositionally biased region" description="Pro residues" evidence="1">
    <location>
        <begin position="180"/>
        <end position="193"/>
    </location>
</feature>
<feature type="region of interest" description="Disordered" evidence="1">
    <location>
        <begin position="111"/>
        <end position="213"/>
    </location>
</feature>
<protein>
    <recommendedName>
        <fullName evidence="4">Ubiquitin interaction domain-containing protein</fullName>
    </recommendedName>
</protein>
<evidence type="ECO:0000313" key="2">
    <source>
        <dbReference type="EMBL" id="KXX78756.1"/>
    </source>
</evidence>
<dbReference type="VEuPathDB" id="FungiDB:MMYC01_203653"/>
<dbReference type="EMBL" id="LCTW02000109">
    <property type="protein sequence ID" value="KXX78756.1"/>
    <property type="molecule type" value="Genomic_DNA"/>
</dbReference>
<dbReference type="OrthoDB" id="4489171at2759"/>
<sequence>MSFAEKEAQVDMVMAIIDADRAMITHALQANNFNADTVVGEYYDSADKFRQKYGWDESAFSSNREGEDNPVGASAGPCGFPAPRDREIHPLIETCPAFVIHPADDNQVIYGTEPSNFYGAGAPSRPPSRTNNRSPMSRLVDITANEYRTDTPSNRQEEEAQLQQALAESLQGSGIQSPQGLPPPPPARPPPLPQQSGITSNGDTSVYFGPANRPDYDPDEWAMVRLKNDWADPEPSLRMRKPRMPVFLRCSGESWERHRICALLMIFHEIPAVRNAFLQSGEQPAYGYGNNNNWWKGEAIPLPGHEDEDERLGSQPHWSDELHRLMAFLDASERSYGTAELLARARHPGTLQTNDLEKDFFQSFFDQQLAMGTRGNAEVLNSIVEVVTLDDPTPQGGDHFGLLDLQLSQDADSFDSLYSALDCIFLADLRQAMESPNLARMAWIVSASDVLTFRFQGDDGLRKPIKIPETFYIDRYMKSNGDKILDLQRDMMAVIGAHDRSAAKEESLIRWVNPQTRKVYDRRVLSKAAIRRCQEKIRKIKDRASWRGHEEAPAGEEEYYLPEHRGEPKLLPDEARVVEYYEARIRELEEKLSAIERVMNVSVLRERQAAQDLTRKMETVLTAPSSDERWSSTHKYTLCGVVKDPDTVFVRLHEPSPEQELISIDDDPVPGEIRWWRISYTTEGHAVGHTAVSYDAVIQEACGAGCLPILVYATDKALQQEKLPLSDALKSFVKFDNRHFKQELSQSDRHGNSPEKKRSAVLGMDSQSKRLQRSSSIDSMATNQASAGDLDEDMCDAPFDDDSMFGPVGDFATNEPTGQHVVPDLIEMQPPSAAELSSARLTSLPTPPYDSDSDIVMEPGVPPALDPESARLAQVSLQDIKGSSEPKGPEMQERTNSLFLARPSNGNANAAAANPTGSIGYDTEDGIDRRVHGV</sequence>
<feature type="compositionally biased region" description="Basic and acidic residues" evidence="1">
    <location>
        <begin position="743"/>
        <end position="758"/>
    </location>
</feature>
<feature type="region of interest" description="Disordered" evidence="1">
    <location>
        <begin position="901"/>
        <end position="934"/>
    </location>
</feature>
<name>A0A175W4U4_9PEZI</name>
<gene>
    <name evidence="2" type="ORF">MMYC01_203653</name>
</gene>
<proteinExistence type="predicted"/>
<feature type="region of interest" description="Disordered" evidence="1">
    <location>
        <begin position="743"/>
        <end position="793"/>
    </location>
</feature>
<dbReference type="AlphaFoldDB" id="A0A175W4U4"/>